<dbReference type="EMBL" id="JACJVQ010000002">
    <property type="protein sequence ID" value="MBB6632684.1"/>
    <property type="molecule type" value="Genomic_DNA"/>
</dbReference>
<dbReference type="Pfam" id="PF07261">
    <property type="entry name" value="DnaB_2"/>
    <property type="match status" value="1"/>
</dbReference>
<name>A0A841SL94_9BACL</name>
<reference evidence="5 6" key="1">
    <citation type="submission" date="2020-08" db="EMBL/GenBank/DDBJ databases">
        <title>Cohnella phylogeny.</title>
        <authorList>
            <person name="Dunlap C."/>
        </authorList>
    </citation>
    <scope>NUCLEOTIDE SEQUENCE [LARGE SCALE GENOMIC DNA]</scope>
    <source>
        <strain evidence="5 6">DSM 25241</strain>
    </source>
</reference>
<dbReference type="Proteomes" id="UP000535838">
    <property type="component" value="Unassembled WGS sequence"/>
</dbReference>
<dbReference type="InterPro" id="IPR058660">
    <property type="entry name" value="WHD_DnaB"/>
</dbReference>
<feature type="domain" description="DnaB/C C-terminal" evidence="3">
    <location>
        <begin position="373"/>
        <end position="432"/>
    </location>
</feature>
<evidence type="ECO:0000313" key="5">
    <source>
        <dbReference type="EMBL" id="MBB6632684.1"/>
    </source>
</evidence>
<evidence type="ECO:0000256" key="1">
    <source>
        <dbReference type="ARBA" id="ARBA00093462"/>
    </source>
</evidence>
<dbReference type="RefSeq" id="WP_185117922.1">
    <property type="nucleotide sequence ID" value="NZ_JACJVQ010000002.1"/>
</dbReference>
<feature type="compositionally biased region" description="Basic and acidic residues" evidence="2">
    <location>
        <begin position="499"/>
        <end position="517"/>
    </location>
</feature>
<accession>A0A841SL94</accession>
<dbReference type="InterPro" id="IPR006343">
    <property type="entry name" value="DnaB/C_C"/>
</dbReference>
<evidence type="ECO:0000256" key="2">
    <source>
        <dbReference type="SAM" id="MobiDB-lite"/>
    </source>
</evidence>
<gene>
    <name evidence="5" type="ORF">H7B67_00915</name>
</gene>
<proteinExistence type="inferred from homology"/>
<evidence type="ECO:0000259" key="4">
    <source>
        <dbReference type="Pfam" id="PF25888"/>
    </source>
</evidence>
<protein>
    <submittedName>
        <fullName evidence="5">DnaD domain protein</fullName>
    </submittedName>
</protein>
<comment type="caution">
    <text evidence="5">The sequence shown here is derived from an EMBL/GenBank/DDBJ whole genome shotgun (WGS) entry which is preliminary data.</text>
</comment>
<organism evidence="5 6">
    <name type="scientific">Cohnella thailandensis</name>
    <dbReference type="NCBI Taxonomy" id="557557"/>
    <lineage>
        <taxon>Bacteria</taxon>
        <taxon>Bacillati</taxon>
        <taxon>Bacillota</taxon>
        <taxon>Bacilli</taxon>
        <taxon>Bacillales</taxon>
        <taxon>Paenibacillaceae</taxon>
        <taxon>Cohnella</taxon>
    </lineage>
</organism>
<evidence type="ECO:0000313" key="6">
    <source>
        <dbReference type="Proteomes" id="UP000535838"/>
    </source>
</evidence>
<evidence type="ECO:0000259" key="3">
    <source>
        <dbReference type="Pfam" id="PF07261"/>
    </source>
</evidence>
<feature type="domain" description="Replicative helicase loading/DNA remodeling protein DnaB N-terminal winged helix" evidence="4">
    <location>
        <begin position="26"/>
        <end position="181"/>
    </location>
</feature>
<dbReference type="Pfam" id="PF25888">
    <property type="entry name" value="WHD_DnaB"/>
    <property type="match status" value="1"/>
</dbReference>
<sequence>MRVSNRLEFTENHRYVAYRDFALSGLDRRILSHLYQPMVGGFAIGLYMLLYHHLEDERIGYTVPEPQRRLFLGLDLELNDAGRKQLIEHSSKLEAVGLLQVYRQYDPANEETLYEYVLLRPLSSAEFFTNLHLTLLLRDKVGRVSLLELKDQFAPERPVGLARFMNREETTVPFYELFRLNAGPVDPELEAALAESAPASEAAASSRIKKPEKIRHSDMLLRFPRGSANRTYVERLHLQTESMEQINYLAYKFDLEVPEICRLLDEDGIFELDGTLRWDELQSRANLTYRQIRKRGEERERYMARLNASSRSSEGSLGLEEPDELPLAASYLDVPAQFASKLSAEQYNRLLRTEPYTRMQERYFPASVPDFFANIFEKINQNYKLPDPVVNVLFHYLMSMEDTQRLTKPFIDSIASNMLAKGIDTYDKAVAYVRSQEKLNETLERRRRGQNAADAGSHSQGYAAGGRGRRGSGAANGGGSRKPAMPVVNSEGPAQEISQEEREKMRELARKLQDKNR</sequence>
<feature type="region of interest" description="Disordered" evidence="2">
    <location>
        <begin position="445"/>
        <end position="517"/>
    </location>
</feature>
<dbReference type="AlphaFoldDB" id="A0A841SL94"/>
<keyword evidence="6" id="KW-1185">Reference proteome</keyword>
<comment type="similarity">
    <text evidence="1">Belongs to the DnaB/DnaD family.</text>
</comment>